<dbReference type="PANTHER" id="PTHR21248">
    <property type="entry name" value="CARDIOLIPIN SYNTHASE"/>
    <property type="match status" value="1"/>
</dbReference>
<dbReference type="InterPro" id="IPR025202">
    <property type="entry name" value="PLD-like_dom"/>
</dbReference>
<proteinExistence type="predicted"/>
<dbReference type="InterPro" id="IPR001736">
    <property type="entry name" value="PLipase_D/transphosphatidylase"/>
</dbReference>
<dbReference type="CDD" id="cd09111">
    <property type="entry name" value="PLDc_ymdC_like_1"/>
    <property type="match status" value="1"/>
</dbReference>
<feature type="domain" description="PLD phosphodiesterase" evidence="2">
    <location>
        <begin position="394"/>
        <end position="421"/>
    </location>
</feature>
<name>A0A4S4B1I0_9RHOO</name>
<reference evidence="3 4" key="1">
    <citation type="submission" date="2019-04" db="EMBL/GenBank/DDBJ databases">
        <title>Azoarcus nasutitermitis sp. nov. isolated from termite nest.</title>
        <authorList>
            <person name="Lin S.-Y."/>
            <person name="Hameed A."/>
            <person name="Hsu Y.-H."/>
            <person name="Young C.-C."/>
        </authorList>
    </citation>
    <scope>NUCLEOTIDE SEQUENCE [LARGE SCALE GENOMIC DNA]</scope>
    <source>
        <strain evidence="3 4">CC-YHH838</strain>
    </source>
</reference>
<feature type="region of interest" description="Disordered" evidence="1">
    <location>
        <begin position="1"/>
        <end position="23"/>
    </location>
</feature>
<feature type="domain" description="PLD phosphodiesterase" evidence="2">
    <location>
        <begin position="154"/>
        <end position="181"/>
    </location>
</feature>
<organism evidence="3 4">
    <name type="scientific">Pseudothauera nasutitermitis</name>
    <dbReference type="NCBI Taxonomy" id="2565930"/>
    <lineage>
        <taxon>Bacteria</taxon>
        <taxon>Pseudomonadati</taxon>
        <taxon>Pseudomonadota</taxon>
        <taxon>Betaproteobacteria</taxon>
        <taxon>Rhodocyclales</taxon>
        <taxon>Zoogloeaceae</taxon>
        <taxon>Pseudothauera</taxon>
    </lineage>
</organism>
<keyword evidence="4" id="KW-1185">Reference proteome</keyword>
<protein>
    <submittedName>
        <fullName evidence="3">Phospholipase D family protein</fullName>
    </submittedName>
</protein>
<comment type="caution">
    <text evidence="3">The sequence shown here is derived from an EMBL/GenBank/DDBJ whole genome shotgun (WGS) entry which is preliminary data.</text>
</comment>
<gene>
    <name evidence="3" type="ORF">E6C76_08765</name>
</gene>
<dbReference type="SUPFAM" id="SSF56024">
    <property type="entry name" value="Phospholipase D/nuclease"/>
    <property type="match status" value="2"/>
</dbReference>
<accession>A0A4S4B1I0</accession>
<evidence type="ECO:0000256" key="1">
    <source>
        <dbReference type="SAM" id="MobiDB-lite"/>
    </source>
</evidence>
<dbReference type="PANTHER" id="PTHR21248:SF12">
    <property type="entry name" value="CARDIOLIPIN SYNTHASE C"/>
    <property type="match status" value="1"/>
</dbReference>
<dbReference type="SMART" id="SM00155">
    <property type="entry name" value="PLDc"/>
    <property type="match status" value="2"/>
</dbReference>
<dbReference type="Gene3D" id="3.30.870.10">
    <property type="entry name" value="Endonuclease Chain A"/>
    <property type="match status" value="2"/>
</dbReference>
<dbReference type="EMBL" id="SSOC01000003">
    <property type="protein sequence ID" value="THF65962.1"/>
    <property type="molecule type" value="Genomic_DNA"/>
</dbReference>
<evidence type="ECO:0000313" key="4">
    <source>
        <dbReference type="Proteomes" id="UP000308430"/>
    </source>
</evidence>
<dbReference type="OrthoDB" id="9814092at2"/>
<dbReference type="GO" id="GO:0032049">
    <property type="term" value="P:cardiolipin biosynthetic process"/>
    <property type="evidence" value="ECO:0007669"/>
    <property type="project" value="UniProtKB-ARBA"/>
</dbReference>
<dbReference type="GO" id="GO:0030572">
    <property type="term" value="F:phosphatidyltransferase activity"/>
    <property type="evidence" value="ECO:0007669"/>
    <property type="project" value="UniProtKB-ARBA"/>
</dbReference>
<dbReference type="Pfam" id="PF13091">
    <property type="entry name" value="PLDc_2"/>
    <property type="match status" value="2"/>
</dbReference>
<dbReference type="AlphaFoldDB" id="A0A4S4B1I0"/>
<evidence type="ECO:0000259" key="2">
    <source>
        <dbReference type="PROSITE" id="PS50035"/>
    </source>
</evidence>
<dbReference type="CDD" id="cd09113">
    <property type="entry name" value="PLDc_ymdC_like_2"/>
    <property type="match status" value="1"/>
</dbReference>
<sequence>MSGMLSACSTLPPLDGRNPSRALLSQDGADTRLGRGLAPAVEQHPGLSGVAPLVDPLDAFAARMLLIAAAQRTIDIQYYIWRDDITGNLLLNALHEAARRQVRVRLLVDDNGTSVLDEKLALLNAEQSAEVRLFNPFPYRRLKPLGFLTDFSRLNRRMHNKSLTVDGQATVVGGRNIGDEYFGATQGIAFADLDVLAAGAVVDEVSRDFDRYWNSESAYPLETLVSVPDGHRSKRLRADESASAIGPRAHAYVNAITQSRFIEDLTAGKLELQWVPVRMVSDDPGKVLDKAPQETLLLPRLAQMLGRPTESVDLISPYFVPTKQGVEAFGALAEQGVRLRVLTNAMEATDVAAVHAGYAKYRVPLLEKGVALFEMRRQGNQDIPKEKAGPFGSSGSSLHAKTFAVDGKRVFVGSFNFDPRSARLNTELGFVIESEPMAQAVARAFEVDVPDHAYQLELGTDGRIIWLENGREGVQRLTVEPSSSFWRRLYVNFLSLLPIEPLL</sequence>
<evidence type="ECO:0000313" key="3">
    <source>
        <dbReference type="EMBL" id="THF65962.1"/>
    </source>
</evidence>
<dbReference type="PROSITE" id="PS50035">
    <property type="entry name" value="PLD"/>
    <property type="match status" value="2"/>
</dbReference>
<dbReference type="Proteomes" id="UP000308430">
    <property type="component" value="Unassembled WGS sequence"/>
</dbReference>